<dbReference type="Proteomes" id="UP001317259">
    <property type="component" value="Unassembled WGS sequence"/>
</dbReference>
<dbReference type="SUPFAM" id="SSF56112">
    <property type="entry name" value="Protein kinase-like (PK-like)"/>
    <property type="match status" value="1"/>
</dbReference>
<dbReference type="EMBL" id="JAKRKC020000001">
    <property type="protein sequence ID" value="MCK2212581.1"/>
    <property type="molecule type" value="Genomic_DNA"/>
</dbReference>
<gene>
    <name evidence="1" type="ORF">MF672_002015</name>
</gene>
<comment type="caution">
    <text evidence="1">The sequence shown here is derived from an EMBL/GenBank/DDBJ whole genome shotgun (WGS) entry which is preliminary data.</text>
</comment>
<keyword evidence="2" id="KW-1185">Reference proteome</keyword>
<evidence type="ECO:0000313" key="2">
    <source>
        <dbReference type="Proteomes" id="UP001317259"/>
    </source>
</evidence>
<sequence>MALGNGDAETNNVLVRAGGDPDARLIDFEFAGYGHALHDAVPLHLPGPGWLTVAAPGPAAEYRRALARGVPEAEDDRRYGLGLAAACLWYALVRVERLPALAARPPGDDSRAQLVSILEAAAGVAHGALPHLAGWARRTAELLRRRWPDADRDLGALPPYTPRRH</sequence>
<dbReference type="InterPro" id="IPR011009">
    <property type="entry name" value="Kinase-like_dom_sf"/>
</dbReference>
<proteinExistence type="predicted"/>
<reference evidence="1 2" key="1">
    <citation type="submission" date="2022-04" db="EMBL/GenBank/DDBJ databases">
        <title>Genome draft of Actinomadura sp. ATCC 31491.</title>
        <authorList>
            <person name="Shi X."/>
            <person name="Du Y."/>
        </authorList>
    </citation>
    <scope>NUCLEOTIDE SEQUENCE [LARGE SCALE GENOMIC DNA]</scope>
    <source>
        <strain evidence="1 2">ATCC 31491</strain>
    </source>
</reference>
<name>A0ABT0FKT5_9ACTN</name>
<accession>A0ABT0FKT5</accession>
<organism evidence="1 2">
    <name type="scientific">Actinomadura luzonensis</name>
    <dbReference type="NCBI Taxonomy" id="2805427"/>
    <lineage>
        <taxon>Bacteria</taxon>
        <taxon>Bacillati</taxon>
        <taxon>Actinomycetota</taxon>
        <taxon>Actinomycetes</taxon>
        <taxon>Streptosporangiales</taxon>
        <taxon>Thermomonosporaceae</taxon>
        <taxon>Actinomadura</taxon>
    </lineage>
</organism>
<evidence type="ECO:0000313" key="1">
    <source>
        <dbReference type="EMBL" id="MCK2212581.1"/>
    </source>
</evidence>
<protein>
    <submittedName>
        <fullName evidence="1">Phosphotransferase</fullName>
    </submittedName>
</protein>